<proteinExistence type="predicted"/>
<evidence type="ECO:0000256" key="1">
    <source>
        <dbReference type="SAM" id="MobiDB-lite"/>
    </source>
</evidence>
<protein>
    <submittedName>
        <fullName evidence="2">Uncharacterized protein</fullName>
    </submittedName>
</protein>
<accession>A0A0C2WIT4</accession>
<feature type="compositionally biased region" description="Basic and acidic residues" evidence="1">
    <location>
        <begin position="1"/>
        <end position="30"/>
    </location>
</feature>
<dbReference type="EMBL" id="KN818415">
    <property type="protein sequence ID" value="KIL56561.1"/>
    <property type="molecule type" value="Genomic_DNA"/>
</dbReference>
<sequence>MLKTSEKRGRQTVDDLGQKSFARQEAKPSDLEEVQCRAGGVLGEEGAPSNQIRRPLSVIRFARINSENFQDRDYLAQGGVLKANRAPSLRERRKPPIEGKGHEQSDEAAAI</sequence>
<keyword evidence="3" id="KW-1185">Reference proteome</keyword>
<reference evidence="2 3" key="1">
    <citation type="submission" date="2014-04" db="EMBL/GenBank/DDBJ databases">
        <title>Evolutionary Origins and Diversification of the Mycorrhizal Mutualists.</title>
        <authorList>
            <consortium name="DOE Joint Genome Institute"/>
            <consortium name="Mycorrhizal Genomics Consortium"/>
            <person name="Kohler A."/>
            <person name="Kuo A."/>
            <person name="Nagy L.G."/>
            <person name="Floudas D."/>
            <person name="Copeland A."/>
            <person name="Barry K.W."/>
            <person name="Cichocki N."/>
            <person name="Veneault-Fourrey C."/>
            <person name="LaButti K."/>
            <person name="Lindquist E.A."/>
            <person name="Lipzen A."/>
            <person name="Lundell T."/>
            <person name="Morin E."/>
            <person name="Murat C."/>
            <person name="Riley R."/>
            <person name="Ohm R."/>
            <person name="Sun H."/>
            <person name="Tunlid A."/>
            <person name="Henrissat B."/>
            <person name="Grigoriev I.V."/>
            <person name="Hibbett D.S."/>
            <person name="Martin F."/>
        </authorList>
    </citation>
    <scope>NUCLEOTIDE SEQUENCE [LARGE SCALE GENOMIC DNA]</scope>
    <source>
        <strain evidence="2 3">Koide BX008</strain>
    </source>
</reference>
<feature type="compositionally biased region" description="Basic and acidic residues" evidence="1">
    <location>
        <begin position="88"/>
        <end position="105"/>
    </location>
</feature>
<evidence type="ECO:0000313" key="3">
    <source>
        <dbReference type="Proteomes" id="UP000054549"/>
    </source>
</evidence>
<dbReference type="InParanoid" id="A0A0C2WIT4"/>
<evidence type="ECO:0000313" key="2">
    <source>
        <dbReference type="EMBL" id="KIL56561.1"/>
    </source>
</evidence>
<name>A0A0C2WIT4_AMAMK</name>
<feature type="region of interest" description="Disordered" evidence="1">
    <location>
        <begin position="1"/>
        <end position="32"/>
    </location>
</feature>
<feature type="region of interest" description="Disordered" evidence="1">
    <location>
        <begin position="84"/>
        <end position="111"/>
    </location>
</feature>
<organism evidence="2 3">
    <name type="scientific">Amanita muscaria (strain Koide BX008)</name>
    <dbReference type="NCBI Taxonomy" id="946122"/>
    <lineage>
        <taxon>Eukaryota</taxon>
        <taxon>Fungi</taxon>
        <taxon>Dikarya</taxon>
        <taxon>Basidiomycota</taxon>
        <taxon>Agaricomycotina</taxon>
        <taxon>Agaricomycetes</taxon>
        <taxon>Agaricomycetidae</taxon>
        <taxon>Agaricales</taxon>
        <taxon>Pluteineae</taxon>
        <taxon>Amanitaceae</taxon>
        <taxon>Amanita</taxon>
    </lineage>
</organism>
<dbReference type="AlphaFoldDB" id="A0A0C2WIT4"/>
<dbReference type="HOGENOM" id="CLU_2157722_0_0_1"/>
<dbReference type="Proteomes" id="UP000054549">
    <property type="component" value="Unassembled WGS sequence"/>
</dbReference>
<gene>
    <name evidence="2" type="ORF">M378DRAFT_172600</name>
</gene>